<keyword evidence="9" id="KW-1185">Reference proteome</keyword>
<dbReference type="OrthoDB" id="2740448at2759"/>
<dbReference type="GO" id="GO:0008270">
    <property type="term" value="F:zinc ion binding"/>
    <property type="evidence" value="ECO:0007669"/>
    <property type="project" value="InterPro"/>
</dbReference>
<dbReference type="InterPro" id="IPR001138">
    <property type="entry name" value="Zn2Cys6_DnaBD"/>
</dbReference>
<dbReference type="InterPro" id="IPR007219">
    <property type="entry name" value="XnlR_reg_dom"/>
</dbReference>
<dbReference type="GO" id="GO:0006351">
    <property type="term" value="P:DNA-templated transcription"/>
    <property type="evidence" value="ECO:0007669"/>
    <property type="project" value="InterPro"/>
</dbReference>
<dbReference type="InterPro" id="IPR036864">
    <property type="entry name" value="Zn2-C6_fun-type_DNA-bd_sf"/>
</dbReference>
<dbReference type="Gene3D" id="4.10.240.10">
    <property type="entry name" value="Zn(2)-C6 fungal-type DNA-binding domain"/>
    <property type="match status" value="1"/>
</dbReference>
<protein>
    <recommendedName>
        <fullName evidence="7">Zn(2)-C6 fungal-type domain-containing protein</fullName>
    </recommendedName>
</protein>
<dbReference type="PANTHER" id="PTHR31668">
    <property type="entry name" value="GLUCOSE TRANSPORT TRANSCRIPTION REGULATOR RGT1-RELATED-RELATED"/>
    <property type="match status" value="1"/>
</dbReference>
<dbReference type="SMART" id="SM00066">
    <property type="entry name" value="GAL4"/>
    <property type="match status" value="1"/>
</dbReference>
<dbReference type="RefSeq" id="XP_056551822.1">
    <property type="nucleotide sequence ID" value="XM_056702822.1"/>
</dbReference>
<proteinExistence type="predicted"/>
<dbReference type="GO" id="GO:0000981">
    <property type="term" value="F:DNA-binding transcription factor activity, RNA polymerase II-specific"/>
    <property type="evidence" value="ECO:0007669"/>
    <property type="project" value="InterPro"/>
</dbReference>
<evidence type="ECO:0000313" key="8">
    <source>
        <dbReference type="EMBL" id="KAJ5364196.1"/>
    </source>
</evidence>
<keyword evidence="3" id="KW-0238">DNA-binding</keyword>
<organism evidence="8 9">
    <name type="scientific">Penicillium cataractarum</name>
    <dbReference type="NCBI Taxonomy" id="2100454"/>
    <lineage>
        <taxon>Eukaryota</taxon>
        <taxon>Fungi</taxon>
        <taxon>Dikarya</taxon>
        <taxon>Ascomycota</taxon>
        <taxon>Pezizomycotina</taxon>
        <taxon>Eurotiomycetes</taxon>
        <taxon>Eurotiomycetidae</taxon>
        <taxon>Eurotiales</taxon>
        <taxon>Aspergillaceae</taxon>
        <taxon>Penicillium</taxon>
    </lineage>
</organism>
<reference evidence="8" key="2">
    <citation type="journal article" date="2023" name="IMA Fungus">
        <title>Comparative genomic study of the Penicillium genus elucidates a diverse pangenome and 15 lateral gene transfer events.</title>
        <authorList>
            <person name="Petersen C."/>
            <person name="Sorensen T."/>
            <person name="Nielsen M.R."/>
            <person name="Sondergaard T.E."/>
            <person name="Sorensen J.L."/>
            <person name="Fitzpatrick D.A."/>
            <person name="Frisvad J.C."/>
            <person name="Nielsen K.L."/>
        </authorList>
    </citation>
    <scope>NUCLEOTIDE SEQUENCE</scope>
    <source>
        <strain evidence="8">IBT 29864</strain>
    </source>
</reference>
<dbReference type="Pfam" id="PF00172">
    <property type="entry name" value="Zn_clus"/>
    <property type="match status" value="1"/>
</dbReference>
<comment type="caution">
    <text evidence="8">The sequence shown here is derived from an EMBL/GenBank/DDBJ whole genome shotgun (WGS) entry which is preliminary data.</text>
</comment>
<dbReference type="InterPro" id="IPR050797">
    <property type="entry name" value="Carb_Metab_Trans_Reg"/>
</dbReference>
<evidence type="ECO:0000256" key="2">
    <source>
        <dbReference type="ARBA" id="ARBA00023015"/>
    </source>
</evidence>
<evidence type="ECO:0000256" key="4">
    <source>
        <dbReference type="ARBA" id="ARBA00023163"/>
    </source>
</evidence>
<evidence type="ECO:0000313" key="9">
    <source>
        <dbReference type="Proteomes" id="UP001147782"/>
    </source>
</evidence>
<name>A0A9W9V2W2_9EURO</name>
<keyword evidence="2" id="KW-0805">Transcription regulation</keyword>
<reference evidence="8" key="1">
    <citation type="submission" date="2022-11" db="EMBL/GenBank/DDBJ databases">
        <authorList>
            <person name="Petersen C."/>
        </authorList>
    </citation>
    <scope>NUCLEOTIDE SEQUENCE</scope>
    <source>
        <strain evidence="8">IBT 29864</strain>
    </source>
</reference>
<feature type="compositionally biased region" description="Low complexity" evidence="6">
    <location>
        <begin position="93"/>
        <end position="112"/>
    </location>
</feature>
<feature type="domain" description="Zn(2)-C6 fungal-type" evidence="7">
    <location>
        <begin position="12"/>
        <end position="41"/>
    </location>
</feature>
<dbReference type="CDD" id="cd12148">
    <property type="entry name" value="fungal_TF_MHR"/>
    <property type="match status" value="1"/>
</dbReference>
<feature type="region of interest" description="Disordered" evidence="6">
    <location>
        <begin position="85"/>
        <end position="133"/>
    </location>
</feature>
<dbReference type="EMBL" id="JAPZBS010000008">
    <property type="protein sequence ID" value="KAJ5364196.1"/>
    <property type="molecule type" value="Genomic_DNA"/>
</dbReference>
<evidence type="ECO:0000256" key="3">
    <source>
        <dbReference type="ARBA" id="ARBA00023125"/>
    </source>
</evidence>
<dbReference type="PROSITE" id="PS00463">
    <property type="entry name" value="ZN2_CY6_FUNGAL_1"/>
    <property type="match status" value="1"/>
</dbReference>
<dbReference type="Proteomes" id="UP001147782">
    <property type="component" value="Unassembled WGS sequence"/>
</dbReference>
<keyword evidence="4" id="KW-0804">Transcription</keyword>
<dbReference type="GO" id="GO:0003677">
    <property type="term" value="F:DNA binding"/>
    <property type="evidence" value="ECO:0007669"/>
    <property type="project" value="UniProtKB-KW"/>
</dbReference>
<feature type="compositionally biased region" description="Polar residues" evidence="6">
    <location>
        <begin position="114"/>
        <end position="123"/>
    </location>
</feature>
<dbReference type="Pfam" id="PF04082">
    <property type="entry name" value="Fungal_trans"/>
    <property type="match status" value="1"/>
</dbReference>
<dbReference type="GeneID" id="81442001"/>
<evidence type="ECO:0000256" key="1">
    <source>
        <dbReference type="ARBA" id="ARBA00022723"/>
    </source>
</evidence>
<evidence type="ECO:0000259" key="7">
    <source>
        <dbReference type="PROSITE" id="PS50048"/>
    </source>
</evidence>
<dbReference type="SUPFAM" id="SSF57701">
    <property type="entry name" value="Zn2/Cys6 DNA-binding domain"/>
    <property type="match status" value="1"/>
</dbReference>
<evidence type="ECO:0000256" key="5">
    <source>
        <dbReference type="ARBA" id="ARBA00023242"/>
    </source>
</evidence>
<evidence type="ECO:0000256" key="6">
    <source>
        <dbReference type="SAM" id="MobiDB-lite"/>
    </source>
</evidence>
<dbReference type="PANTHER" id="PTHR31668:SF28">
    <property type="entry name" value="ZN(II)2CYS6 TRANSCRIPTION FACTOR (EUROFUNG)"/>
    <property type="match status" value="1"/>
</dbReference>
<dbReference type="CDD" id="cd00067">
    <property type="entry name" value="GAL4"/>
    <property type="match status" value="1"/>
</dbReference>
<keyword evidence="1" id="KW-0479">Metal-binding</keyword>
<keyword evidence="5" id="KW-0539">Nucleus</keyword>
<accession>A0A9W9V2W2</accession>
<gene>
    <name evidence="8" type="ORF">N7496_009909</name>
</gene>
<dbReference type="PROSITE" id="PS50048">
    <property type="entry name" value="ZN2_CY6_FUNGAL_2"/>
    <property type="match status" value="1"/>
</dbReference>
<dbReference type="AlphaFoldDB" id="A0A9W9V2W2"/>
<sequence>MPQPTRKIGKWACDACKLRKVKCSGESPCPGCMTAGVPCTFNKRPLVRGPRGLRAKTIRRITATQQQQQQKEQEQQYYDWCQGAGSPGETTIGQTPPAGSSSTPSPADDPPQFTTPGFNNLPPTSHTSDESRRTSTSSLVLRLCVYRLRLFPVWPIVDVEEVMGDLHRDPDNMDAYALANAIGAATIAQLKLDSPESRDTATGASMESECQRAIALLRKDGGDSLMNINALRVSFFLHVYHENRSPGGSSSLLYLREAITMAQIMGLHREATYFSMTTREQQMRQRILSLLFVTERGVAMLHKLPVMLRYNARFINLDEADDESHVLPAFKKLVGLFLMFDQSGAFDMLHTSDEIQLPPYEDMHAMNRNSFSLLQRQLREASIQSRETNDVQMADICVTTQWMQAILWRASMSRRSTLDSSQQQMVSLSHPIQIAKEFLETMSHLPSSAIEAHGPAMEYKIYEIAKAVTDSVTTEFNGQPISPDIPREILLRLQSKLASCRGGNKILMPLLHARISEALIRQSPRIYEISDHGPSSNSLPGGTIVYSSQQPQVFPLTNSPPLRSTEGYEEQTNTDGQGFSQNNTNIVPTLRVVTWGQNIPDAMLSSNQDPFNQTQVFQASFDNIESTGTMELLFANSAMWDSVESWDSQFTGAAVG</sequence>